<keyword evidence="3" id="KW-0964">Secreted</keyword>
<dbReference type="PRINTS" id="PR00724">
    <property type="entry name" value="CRBOXYPTASEC"/>
</dbReference>
<evidence type="ECO:0000256" key="6">
    <source>
        <dbReference type="RuleBase" id="RU361156"/>
    </source>
</evidence>
<dbReference type="GO" id="GO:0004185">
    <property type="term" value="F:serine-type carboxypeptidase activity"/>
    <property type="evidence" value="ECO:0007669"/>
    <property type="project" value="UniProtKB-UniRule"/>
</dbReference>
<dbReference type="InterPro" id="IPR001563">
    <property type="entry name" value="Peptidase_S10"/>
</dbReference>
<dbReference type="GO" id="GO:0006508">
    <property type="term" value="P:proteolysis"/>
    <property type="evidence" value="ECO:0007669"/>
    <property type="project" value="UniProtKB-KW"/>
</dbReference>
<protein>
    <recommendedName>
        <fullName evidence="6">Carboxypeptidase</fullName>
        <ecNumber evidence="6">3.4.16.-</ecNumber>
    </recommendedName>
</protein>
<evidence type="ECO:0000256" key="1">
    <source>
        <dbReference type="ARBA" id="ARBA00004613"/>
    </source>
</evidence>
<dbReference type="PANTHER" id="PTHR11802">
    <property type="entry name" value="SERINE PROTEASE FAMILY S10 SERINE CARBOXYPEPTIDASE"/>
    <property type="match status" value="1"/>
</dbReference>
<dbReference type="Gene3D" id="6.10.250.940">
    <property type="match status" value="1"/>
</dbReference>
<evidence type="ECO:0000313" key="7">
    <source>
        <dbReference type="EMBL" id="THG04866.1"/>
    </source>
</evidence>
<dbReference type="EMBL" id="SDRB02010693">
    <property type="protein sequence ID" value="THG04866.1"/>
    <property type="molecule type" value="Genomic_DNA"/>
</dbReference>
<evidence type="ECO:0000256" key="5">
    <source>
        <dbReference type="ARBA" id="ARBA00023180"/>
    </source>
</evidence>
<keyword evidence="4" id="KW-0732">Signal</keyword>
<name>A0A4S4DRE0_CAMSN</name>
<dbReference type="GO" id="GO:0005773">
    <property type="term" value="C:vacuole"/>
    <property type="evidence" value="ECO:0007669"/>
    <property type="project" value="TreeGrafter"/>
</dbReference>
<dbReference type="GO" id="GO:0005576">
    <property type="term" value="C:extracellular region"/>
    <property type="evidence" value="ECO:0007669"/>
    <property type="project" value="UniProtKB-SubCell"/>
</dbReference>
<keyword evidence="5" id="KW-0325">Glycoprotein</keyword>
<dbReference type="SUPFAM" id="SSF53474">
    <property type="entry name" value="alpha/beta-Hydrolases"/>
    <property type="match status" value="1"/>
</dbReference>
<dbReference type="EC" id="3.4.16.-" evidence="6"/>
<dbReference type="AlphaFoldDB" id="A0A4S4DRE0"/>
<dbReference type="PANTHER" id="PTHR11802:SF132">
    <property type="entry name" value="SERINE CARBOXYPEPTIDASE-LIKE 36-RELATED"/>
    <property type="match status" value="1"/>
</dbReference>
<gene>
    <name evidence="7" type="ORF">TEA_010107</name>
</gene>
<dbReference type="InterPro" id="IPR018202">
    <property type="entry name" value="Ser_caboxypep_ser_AS"/>
</dbReference>
<evidence type="ECO:0000256" key="4">
    <source>
        <dbReference type="ARBA" id="ARBA00022729"/>
    </source>
</evidence>
<keyword evidence="6" id="KW-0645">Protease</keyword>
<dbReference type="Gene3D" id="3.40.50.1820">
    <property type="entry name" value="alpha/beta hydrolase"/>
    <property type="match status" value="1"/>
</dbReference>
<evidence type="ECO:0000313" key="8">
    <source>
        <dbReference type="Proteomes" id="UP000306102"/>
    </source>
</evidence>
<accession>A0A4S4DRE0</accession>
<reference evidence="7 8" key="1">
    <citation type="journal article" date="2018" name="Proc. Natl. Acad. Sci. U.S.A.">
        <title>Draft genome sequence of Camellia sinensis var. sinensis provides insights into the evolution of the tea genome and tea quality.</title>
        <authorList>
            <person name="Wei C."/>
            <person name="Yang H."/>
            <person name="Wang S."/>
            <person name="Zhao J."/>
            <person name="Liu C."/>
            <person name="Gao L."/>
            <person name="Xia E."/>
            <person name="Lu Y."/>
            <person name="Tai Y."/>
            <person name="She G."/>
            <person name="Sun J."/>
            <person name="Cao H."/>
            <person name="Tong W."/>
            <person name="Gao Q."/>
            <person name="Li Y."/>
            <person name="Deng W."/>
            <person name="Jiang X."/>
            <person name="Wang W."/>
            <person name="Chen Q."/>
            <person name="Zhang S."/>
            <person name="Li H."/>
            <person name="Wu J."/>
            <person name="Wang P."/>
            <person name="Li P."/>
            <person name="Shi C."/>
            <person name="Zheng F."/>
            <person name="Jian J."/>
            <person name="Huang B."/>
            <person name="Shan D."/>
            <person name="Shi M."/>
            <person name="Fang C."/>
            <person name="Yue Y."/>
            <person name="Li F."/>
            <person name="Li D."/>
            <person name="Wei S."/>
            <person name="Han B."/>
            <person name="Jiang C."/>
            <person name="Yin Y."/>
            <person name="Xia T."/>
            <person name="Zhang Z."/>
            <person name="Bennetzen J.L."/>
            <person name="Zhao S."/>
            <person name="Wan X."/>
        </authorList>
    </citation>
    <scope>NUCLEOTIDE SEQUENCE [LARGE SCALE GENOMIC DNA]</scope>
    <source>
        <strain evidence="8">cv. Shuchazao</strain>
        <tissue evidence="7">Leaf</tissue>
    </source>
</reference>
<comment type="caution">
    <text evidence="7">The sequence shown here is derived from an EMBL/GenBank/DDBJ whole genome shotgun (WGS) entry which is preliminary data.</text>
</comment>
<organism evidence="7 8">
    <name type="scientific">Camellia sinensis var. sinensis</name>
    <name type="common">China tea</name>
    <dbReference type="NCBI Taxonomy" id="542762"/>
    <lineage>
        <taxon>Eukaryota</taxon>
        <taxon>Viridiplantae</taxon>
        <taxon>Streptophyta</taxon>
        <taxon>Embryophyta</taxon>
        <taxon>Tracheophyta</taxon>
        <taxon>Spermatophyta</taxon>
        <taxon>Magnoliopsida</taxon>
        <taxon>eudicotyledons</taxon>
        <taxon>Gunneridae</taxon>
        <taxon>Pentapetalae</taxon>
        <taxon>asterids</taxon>
        <taxon>Ericales</taxon>
        <taxon>Theaceae</taxon>
        <taxon>Camellia</taxon>
    </lineage>
</organism>
<comment type="subcellular location">
    <subcellularLocation>
        <location evidence="1">Secreted</location>
    </subcellularLocation>
</comment>
<comment type="similarity">
    <text evidence="2 6">Belongs to the peptidase S10 family.</text>
</comment>
<dbReference type="STRING" id="542762.A0A4S4DRE0"/>
<keyword evidence="6" id="KW-0378">Hydrolase</keyword>
<dbReference type="InterPro" id="IPR029058">
    <property type="entry name" value="AB_hydrolase_fold"/>
</dbReference>
<proteinExistence type="inferred from homology"/>
<evidence type="ECO:0000256" key="3">
    <source>
        <dbReference type="ARBA" id="ARBA00022525"/>
    </source>
</evidence>
<dbReference type="Proteomes" id="UP000306102">
    <property type="component" value="Unassembled WGS sequence"/>
</dbReference>
<dbReference type="Pfam" id="PF00450">
    <property type="entry name" value="Peptidase_S10"/>
    <property type="match status" value="1"/>
</dbReference>
<sequence length="417" mass="45997">MDGGRRLAGASGGPGCSSLAYGAMQELGPFRVHSDGKTLYTNRFAWNKAANVLFLESPAGVGFSYSNTTSDYVSGGDKRTASDNYVFLLNWLERFPEYKTRDFYIAGESYAGHYVPQLAHTILHYNKDPNNTFINLKGIIALRPDKTDQPGPLPTSTLQIGNAIINDETDRKGLFDYFASHALISDQTSYKIQKYCNFSPNATTQSSDCYAATSEADIGNIDIYNIYAPLCTSFNITPFPKKASVLNFDPCSDHYVYAYLNRVDVQEALHANVTKLSYDWEPCSRVIRRWEDSPSTIIPLLQELMANGLRVWVFRDNCSVIKNITLRQNKALTAIFLTAIFVTAVKDTINGGNETAVNTAVKKTAAKVSLTAVMKPPLKKLPLKPSFNGGNETAAKVLSLPPLMMVVFACRAPAELQ</sequence>
<dbReference type="PROSITE" id="PS00131">
    <property type="entry name" value="CARBOXYPEPT_SER_SER"/>
    <property type="match status" value="1"/>
</dbReference>
<keyword evidence="6" id="KW-0121">Carboxypeptidase</keyword>
<keyword evidence="8" id="KW-1185">Reference proteome</keyword>
<evidence type="ECO:0000256" key="2">
    <source>
        <dbReference type="ARBA" id="ARBA00009431"/>
    </source>
</evidence>